<feature type="domain" description="NPH3" evidence="6">
    <location>
        <begin position="196"/>
        <end position="472"/>
    </location>
</feature>
<dbReference type="InterPro" id="IPR027356">
    <property type="entry name" value="NPH3_dom"/>
</dbReference>
<dbReference type="InterPro" id="IPR011333">
    <property type="entry name" value="SKP1/BTB/POZ_sf"/>
</dbReference>
<feature type="region of interest" description="Disordered" evidence="4">
    <location>
        <begin position="580"/>
        <end position="605"/>
    </location>
</feature>
<accession>A0A3Q7EZZ8</accession>
<dbReference type="Pfam" id="PF03000">
    <property type="entry name" value="NPH3"/>
    <property type="match status" value="1"/>
</dbReference>
<reference evidence="7" key="2">
    <citation type="submission" date="2019-01" db="UniProtKB">
        <authorList>
            <consortium name="EnsemblPlants"/>
        </authorList>
    </citation>
    <scope>IDENTIFICATION</scope>
    <source>
        <strain evidence="7">cv. Heinz 1706</strain>
    </source>
</reference>
<dbReference type="PROSITE" id="PS51649">
    <property type="entry name" value="NPH3"/>
    <property type="match status" value="1"/>
</dbReference>
<proteinExistence type="inferred from homology"/>
<evidence type="ECO:0000256" key="3">
    <source>
        <dbReference type="PROSITE-ProRule" id="PRU00982"/>
    </source>
</evidence>
<feature type="compositionally biased region" description="Basic residues" evidence="4">
    <location>
        <begin position="590"/>
        <end position="605"/>
    </location>
</feature>
<dbReference type="FunCoup" id="A0A3Q7EZZ8">
    <property type="interactions" value="1001"/>
</dbReference>
<dbReference type="Gramene" id="Solyc02g064720.3.1">
    <property type="protein sequence ID" value="Solyc02g064720.3.1"/>
    <property type="gene ID" value="Solyc02g064720.3"/>
</dbReference>
<dbReference type="PaxDb" id="4081-Solyc02g064720.2.1"/>
<dbReference type="InterPro" id="IPR000210">
    <property type="entry name" value="BTB/POZ_dom"/>
</dbReference>
<dbReference type="InParanoid" id="A0A3Q7EZZ8"/>
<evidence type="ECO:0000256" key="4">
    <source>
        <dbReference type="SAM" id="MobiDB-lite"/>
    </source>
</evidence>
<keyword evidence="2" id="KW-0833">Ubl conjugation pathway</keyword>
<gene>
    <name evidence="7" type="primary">LOC101245520</name>
</gene>
<reference evidence="7" key="1">
    <citation type="journal article" date="2012" name="Nature">
        <title>The tomato genome sequence provides insights into fleshy fruit evolution.</title>
        <authorList>
            <consortium name="Tomato Genome Consortium"/>
        </authorList>
    </citation>
    <scope>NUCLEOTIDE SEQUENCE [LARGE SCALE GENOMIC DNA]</scope>
    <source>
        <strain evidence="7">cv. Heinz 1706</strain>
    </source>
</reference>
<dbReference type="OMA" id="GFNDEEN"/>
<comment type="similarity">
    <text evidence="3">Belongs to the NPH3 family.</text>
</comment>
<keyword evidence="8" id="KW-1185">Reference proteome</keyword>
<dbReference type="GeneID" id="101245520"/>
<dbReference type="OrthoDB" id="1282452at2759"/>
<dbReference type="SMART" id="SM00225">
    <property type="entry name" value="BTB"/>
    <property type="match status" value="1"/>
</dbReference>
<dbReference type="PANTHER" id="PTHR32370">
    <property type="entry name" value="OS12G0117600 PROTEIN"/>
    <property type="match status" value="1"/>
</dbReference>
<dbReference type="EnsemblPlants" id="Solyc02g064720.3.1">
    <property type="protein sequence ID" value="Solyc02g064720.3.1"/>
    <property type="gene ID" value="Solyc02g064720.3"/>
</dbReference>
<organism evidence="7">
    <name type="scientific">Solanum lycopersicum</name>
    <name type="common">Tomato</name>
    <name type="synonym">Lycopersicon esculentum</name>
    <dbReference type="NCBI Taxonomy" id="4081"/>
    <lineage>
        <taxon>Eukaryota</taxon>
        <taxon>Viridiplantae</taxon>
        <taxon>Streptophyta</taxon>
        <taxon>Embryophyta</taxon>
        <taxon>Tracheophyta</taxon>
        <taxon>Spermatophyta</taxon>
        <taxon>Magnoliopsida</taxon>
        <taxon>eudicotyledons</taxon>
        <taxon>Gunneridae</taxon>
        <taxon>Pentapetalae</taxon>
        <taxon>asterids</taxon>
        <taxon>lamiids</taxon>
        <taxon>Solanales</taxon>
        <taxon>Solanaceae</taxon>
        <taxon>Solanoideae</taxon>
        <taxon>Solaneae</taxon>
        <taxon>Solanum</taxon>
        <taxon>Solanum subgen. Lycopersicon</taxon>
    </lineage>
</organism>
<protein>
    <submittedName>
        <fullName evidence="7">Uncharacterized protein</fullName>
    </submittedName>
</protein>
<feature type="compositionally biased region" description="Polar residues" evidence="4">
    <location>
        <begin position="542"/>
        <end position="553"/>
    </location>
</feature>
<dbReference type="UniPathway" id="UPA00143"/>
<evidence type="ECO:0000256" key="1">
    <source>
        <dbReference type="ARBA" id="ARBA00004906"/>
    </source>
</evidence>
<comment type="pathway">
    <text evidence="1">Protein modification; protein ubiquitination.</text>
</comment>
<evidence type="ECO:0000313" key="8">
    <source>
        <dbReference type="Proteomes" id="UP000004994"/>
    </source>
</evidence>
<dbReference type="RefSeq" id="NP_001333526.1">
    <property type="nucleotide sequence ID" value="NM_001346597.1"/>
</dbReference>
<dbReference type="Pfam" id="PF00651">
    <property type="entry name" value="BTB"/>
    <property type="match status" value="1"/>
</dbReference>
<sequence>MMDLGSEQTTQPSTHVNRKVLLSNVMKRTSEWILSQDIPSDITIHVGRTSFALHKFPLVSKCGYIRKLVSKSNDAKLSTIEIPDIPGGPEAFELAAKFCYEINFEISPENIALIRCVAEYLEMTDDYAVGNLVGLTETYLTEVGLKSIASSVSILHSSEKLLPIAEDIKLVNRSIDTIAYIVCKDSQYGLNSSTFDWWADDLTVLRIEFFQRVLIAMMARGFKQYALGPILMLYAQKSLGGLDISGKGRKQIEARIEHEKRVVLETIVSLLPREKNALSVSFLSLLLRAAIYLETTVSCRVDLERRMSLQLGQAVLDDVLFPSYSLTGDTFFDVETVKHIMMNFLEYEMVGNRLGFNDEENMFPSASDMEKVGKLMQDYLAEIASDSNLSVSEFISVAEVIPEQLRITEDMMYKAIDMYLKAHPALSDVERKKVCSVMNCQKLTREACAHAAQNDRLPVQIVVQVLYYEQQRLRQVMDVSLVGADPPLPPPRPSKFNWFSSGISPVTDEISSLKRENQDLKFELMKLKMKCREIEKCDDKSAASTPLGITTPPSDKPRLPRKSFITAVSRKLGKLYPSFGADEVTIPSPSKRKNKPRRDRRNSIS</sequence>
<evidence type="ECO:0000259" key="6">
    <source>
        <dbReference type="PROSITE" id="PS51649"/>
    </source>
</evidence>
<dbReference type="GO" id="GO:0016567">
    <property type="term" value="P:protein ubiquitination"/>
    <property type="evidence" value="ECO:0007669"/>
    <property type="project" value="UniProtKB-UniPathway"/>
</dbReference>
<dbReference type="InterPro" id="IPR043454">
    <property type="entry name" value="NPH3/RPT2-like"/>
</dbReference>
<dbReference type="PROSITE" id="PS50097">
    <property type="entry name" value="BTB"/>
    <property type="match status" value="1"/>
</dbReference>
<dbReference type="Gene3D" id="3.30.710.10">
    <property type="entry name" value="Potassium Channel Kv1.1, Chain A"/>
    <property type="match status" value="1"/>
</dbReference>
<name>A0A3Q7EZZ8_SOLLC</name>
<evidence type="ECO:0000259" key="5">
    <source>
        <dbReference type="PROSITE" id="PS50097"/>
    </source>
</evidence>
<dbReference type="Proteomes" id="UP000004994">
    <property type="component" value="Chromosome 2"/>
</dbReference>
<feature type="domain" description="BTB" evidence="5">
    <location>
        <begin position="40"/>
        <end position="108"/>
    </location>
</feature>
<dbReference type="KEGG" id="sly:101245520"/>
<dbReference type="STRING" id="4081.A0A3Q7EZZ8"/>
<feature type="region of interest" description="Disordered" evidence="4">
    <location>
        <begin position="542"/>
        <end position="562"/>
    </location>
</feature>
<evidence type="ECO:0000256" key="2">
    <source>
        <dbReference type="ARBA" id="ARBA00022786"/>
    </source>
</evidence>
<dbReference type="SMR" id="A0A3Q7EZZ8"/>
<evidence type="ECO:0000313" key="7">
    <source>
        <dbReference type="EnsemblPlants" id="Solyc02g064720.3.1"/>
    </source>
</evidence>
<dbReference type="AlphaFoldDB" id="A0A3Q7EZZ8"/>
<dbReference type="SUPFAM" id="SSF54695">
    <property type="entry name" value="POZ domain"/>
    <property type="match status" value="1"/>
</dbReference>